<evidence type="ECO:0000259" key="4">
    <source>
        <dbReference type="PROSITE" id="PS51387"/>
    </source>
</evidence>
<sequence>MKPAPFDWHAPETVDAALALKAAHGEAARFLAGGQSLVPAMNFRVAQPGVLIDLNRVAGLDSLDWLADGSLRVGATVRYRMIERDAAVARRLPLLAEALAEVAHPQIRTRGTLGGNLSHADPASEMPAVMLALGARMELRRASGMREVAARDFFLGPLTTALAEDEMLAAIIIPPLPPDTGTAFLEVARRRGDYAMMGVAALLRRDGAGRCAEARLAFCSAGPTPMAAPVAAASLVGTALTGADIAAAAEAAKAEIEPMGSVQASPAYQRHLAGVLAARALTLAAERAA</sequence>
<evidence type="ECO:0000313" key="5">
    <source>
        <dbReference type="EMBL" id="SFK31572.1"/>
    </source>
</evidence>
<dbReference type="PANTHER" id="PTHR42659">
    <property type="entry name" value="XANTHINE DEHYDROGENASE SUBUNIT C-RELATED"/>
    <property type="match status" value="1"/>
</dbReference>
<reference evidence="5 6" key="1">
    <citation type="submission" date="2016-10" db="EMBL/GenBank/DDBJ databases">
        <authorList>
            <person name="de Groot N.N."/>
        </authorList>
    </citation>
    <scope>NUCLEOTIDE SEQUENCE [LARGE SCALE GENOMIC DNA]</scope>
    <source>
        <strain evidence="5 6">DSM 19981</strain>
    </source>
</reference>
<keyword evidence="1" id="KW-0285">Flavoprotein</keyword>
<dbReference type="SUPFAM" id="SSF56176">
    <property type="entry name" value="FAD-binding/transporter-associated domain-like"/>
    <property type="match status" value="1"/>
</dbReference>
<dbReference type="Pfam" id="PF00941">
    <property type="entry name" value="FAD_binding_5"/>
    <property type="match status" value="1"/>
</dbReference>
<dbReference type="Gene3D" id="3.30.465.10">
    <property type="match status" value="1"/>
</dbReference>
<evidence type="ECO:0000313" key="6">
    <source>
        <dbReference type="Proteomes" id="UP000199473"/>
    </source>
</evidence>
<dbReference type="SMART" id="SM01092">
    <property type="entry name" value="CO_deh_flav_C"/>
    <property type="match status" value="1"/>
</dbReference>
<dbReference type="InterPro" id="IPR002346">
    <property type="entry name" value="Mopterin_DH_FAD-bd"/>
</dbReference>
<protein>
    <submittedName>
        <fullName evidence="5">Carbon-monoxide dehydrogenase medium subunit</fullName>
    </submittedName>
</protein>
<feature type="domain" description="FAD-binding PCMH-type" evidence="4">
    <location>
        <begin position="1"/>
        <end position="178"/>
    </location>
</feature>
<keyword evidence="6" id="KW-1185">Reference proteome</keyword>
<dbReference type="InterPro" id="IPR036318">
    <property type="entry name" value="FAD-bd_PCMH-like_sf"/>
</dbReference>
<accession>A0A1I3YIB7</accession>
<evidence type="ECO:0000256" key="2">
    <source>
        <dbReference type="ARBA" id="ARBA00022827"/>
    </source>
</evidence>
<dbReference type="OrthoDB" id="9793944at2"/>
<organism evidence="5 6">
    <name type="scientific">Falsiroseomonas stagni DSM 19981</name>
    <dbReference type="NCBI Taxonomy" id="1123062"/>
    <lineage>
        <taxon>Bacteria</taxon>
        <taxon>Pseudomonadati</taxon>
        <taxon>Pseudomonadota</taxon>
        <taxon>Alphaproteobacteria</taxon>
        <taxon>Acetobacterales</taxon>
        <taxon>Roseomonadaceae</taxon>
        <taxon>Falsiroseomonas</taxon>
    </lineage>
</organism>
<dbReference type="GO" id="GO:0071949">
    <property type="term" value="F:FAD binding"/>
    <property type="evidence" value="ECO:0007669"/>
    <property type="project" value="InterPro"/>
</dbReference>
<proteinExistence type="predicted"/>
<dbReference type="GO" id="GO:0016491">
    <property type="term" value="F:oxidoreductase activity"/>
    <property type="evidence" value="ECO:0007669"/>
    <property type="project" value="UniProtKB-KW"/>
</dbReference>
<dbReference type="AlphaFoldDB" id="A0A1I3YIB7"/>
<dbReference type="STRING" id="1123062.SAMN02745775_1011347"/>
<dbReference type="Pfam" id="PF03450">
    <property type="entry name" value="CO_deh_flav_C"/>
    <property type="match status" value="1"/>
</dbReference>
<dbReference type="InterPro" id="IPR036683">
    <property type="entry name" value="CO_DH_flav_C_dom_sf"/>
</dbReference>
<dbReference type="InterPro" id="IPR016167">
    <property type="entry name" value="FAD-bd_PCMH_sub1"/>
</dbReference>
<evidence type="ECO:0000256" key="1">
    <source>
        <dbReference type="ARBA" id="ARBA00022630"/>
    </source>
</evidence>
<dbReference type="Gene3D" id="3.30.390.50">
    <property type="entry name" value="CO dehydrogenase flavoprotein, C-terminal domain"/>
    <property type="match status" value="1"/>
</dbReference>
<dbReference type="Gene3D" id="3.30.43.10">
    <property type="entry name" value="Uridine Diphospho-n-acetylenolpyruvylglucosamine Reductase, domain 2"/>
    <property type="match status" value="1"/>
</dbReference>
<dbReference type="InterPro" id="IPR005107">
    <property type="entry name" value="CO_DH_flav_C"/>
</dbReference>
<dbReference type="PROSITE" id="PS51387">
    <property type="entry name" value="FAD_PCMH"/>
    <property type="match status" value="1"/>
</dbReference>
<dbReference type="Proteomes" id="UP000199473">
    <property type="component" value="Unassembled WGS sequence"/>
</dbReference>
<dbReference type="InterPro" id="IPR016166">
    <property type="entry name" value="FAD-bd_PCMH"/>
</dbReference>
<name>A0A1I3YIB7_9PROT</name>
<evidence type="ECO:0000256" key="3">
    <source>
        <dbReference type="ARBA" id="ARBA00023002"/>
    </source>
</evidence>
<dbReference type="PANTHER" id="PTHR42659:SF2">
    <property type="entry name" value="XANTHINE DEHYDROGENASE SUBUNIT C-RELATED"/>
    <property type="match status" value="1"/>
</dbReference>
<keyword evidence="3" id="KW-0560">Oxidoreductase</keyword>
<keyword evidence="2" id="KW-0274">FAD</keyword>
<dbReference type="SUPFAM" id="SSF55447">
    <property type="entry name" value="CO dehydrogenase flavoprotein C-terminal domain-like"/>
    <property type="match status" value="1"/>
</dbReference>
<gene>
    <name evidence="5" type="ORF">SAMN02745775_1011347</name>
</gene>
<dbReference type="RefSeq" id="WP_092957164.1">
    <property type="nucleotide sequence ID" value="NZ_FOSQ01000001.1"/>
</dbReference>
<dbReference type="InterPro" id="IPR051312">
    <property type="entry name" value="Diverse_Substr_Oxidored"/>
</dbReference>
<dbReference type="EMBL" id="FOSQ01000001">
    <property type="protein sequence ID" value="SFK31572.1"/>
    <property type="molecule type" value="Genomic_DNA"/>
</dbReference>
<dbReference type="InterPro" id="IPR016169">
    <property type="entry name" value="FAD-bd_PCMH_sub2"/>
</dbReference>
<dbReference type="FunFam" id="3.30.465.10:FF:000017">
    <property type="entry name" value="Xanthine dehydrogenase, FAD binding subunit"/>
    <property type="match status" value="1"/>
</dbReference>